<feature type="compositionally biased region" description="Low complexity" evidence="7">
    <location>
        <begin position="750"/>
        <end position="762"/>
    </location>
</feature>
<dbReference type="CDD" id="cd16292">
    <property type="entry name" value="CPSF3-like_MBL-fold"/>
    <property type="match status" value="1"/>
</dbReference>
<keyword evidence="5" id="KW-0378">Hydrolase</keyword>
<dbReference type="InterPro" id="IPR022712">
    <property type="entry name" value="Beta_Casp"/>
</dbReference>
<evidence type="ECO:0000256" key="1">
    <source>
        <dbReference type="ARBA" id="ARBA00004123"/>
    </source>
</evidence>
<dbReference type="InterPro" id="IPR021718">
    <property type="entry name" value="CPSF73-100_C"/>
</dbReference>
<dbReference type="GO" id="GO:0006398">
    <property type="term" value="P:mRNA 3'-end processing by stem-loop binding and cleavage"/>
    <property type="evidence" value="ECO:0007669"/>
    <property type="project" value="TreeGrafter"/>
</dbReference>
<dbReference type="AlphaFoldDB" id="A0A9W8M1I8"/>
<dbReference type="GO" id="GO:0003723">
    <property type="term" value="F:RNA binding"/>
    <property type="evidence" value="ECO:0007669"/>
    <property type="project" value="TreeGrafter"/>
</dbReference>
<evidence type="ECO:0000256" key="6">
    <source>
        <dbReference type="ARBA" id="ARBA00023242"/>
    </source>
</evidence>
<evidence type="ECO:0000313" key="12">
    <source>
        <dbReference type="Proteomes" id="UP001139887"/>
    </source>
</evidence>
<dbReference type="SMART" id="SM00849">
    <property type="entry name" value="Lactamase_B"/>
    <property type="match status" value="1"/>
</dbReference>
<feature type="domain" description="Pre-mRNA 3'-end-processing endonuclease polyadenylation factor C-term" evidence="10">
    <location>
        <begin position="489"/>
        <end position="719"/>
    </location>
</feature>
<evidence type="ECO:0000256" key="3">
    <source>
        <dbReference type="ARBA" id="ARBA00022664"/>
    </source>
</evidence>
<dbReference type="Pfam" id="PF10996">
    <property type="entry name" value="Beta-Casp"/>
    <property type="match status" value="1"/>
</dbReference>
<dbReference type="PANTHER" id="PTHR11203:SF11">
    <property type="entry name" value="CLEAVAGE AND POLYADENYLATION SPECIFICITY FACTOR SUBUNIT 3"/>
    <property type="match status" value="1"/>
</dbReference>
<dbReference type="Pfam" id="PF00753">
    <property type="entry name" value="Lactamase_B"/>
    <property type="match status" value="1"/>
</dbReference>
<dbReference type="Gene3D" id="3.40.50.10890">
    <property type="match status" value="1"/>
</dbReference>
<evidence type="ECO:0000313" key="11">
    <source>
        <dbReference type="EMBL" id="KAJ2851007.1"/>
    </source>
</evidence>
<feature type="region of interest" description="Disordered" evidence="7">
    <location>
        <begin position="721"/>
        <end position="778"/>
    </location>
</feature>
<dbReference type="SUPFAM" id="SSF56281">
    <property type="entry name" value="Metallo-hydrolase/oxidoreductase"/>
    <property type="match status" value="1"/>
</dbReference>
<dbReference type="InterPro" id="IPR050698">
    <property type="entry name" value="MBL"/>
</dbReference>
<dbReference type="OrthoDB" id="10249535at2759"/>
<proteinExistence type="inferred from homology"/>
<dbReference type="GO" id="GO:0005847">
    <property type="term" value="C:mRNA cleavage and polyadenylation specificity factor complex"/>
    <property type="evidence" value="ECO:0007669"/>
    <property type="project" value="TreeGrafter"/>
</dbReference>
<sequence length="778" mass="85596">MATSVGGTQAIPIESKDDLLCITPLGAGREVGRSCIVVEYKNKTIMLDCGLHAGHEGINSLPLIDLVDPAKVDLLLVTHFHVDHAAAVPYYLEKTPFRGRTFMTRPTKGVFRWMASDYIRITNTSNSDSSGLYSEADLISAHSKIEEIDVHQQVEVNGIKFTAYNAGHVLGAAMFLIEIAGVKLLYTGDYSREEDRHLVPAENPGVPVDILITESTYGLHNHEPRVERERALIKQVRGVVRRRGNCLLPVTALGRTQELLLILEEHWSRNSSDLEHVPVYFISALGKTGTRLYQKYVMDMSQRIQRQLSRTGRNPFDFRYIKTRTSLNDVPDRGPCVVLATPGMLQSGVSRQLLERWAPRPENGLVITGYSVEGTLAREINNSMDDIQALSGGKIPLRMAISNISFSAHVDGAQNCAFIDEIRAAVVVLVHGEESNMMRLRANLLDKYKGSAYQLAVYAPRRAETIELHFRGEKIARAIGGLANKVPTDGSFTAGILVEKDFNYRLVNTVDLLEFTGIAPVAVEQLQQVPYASSFELLRLHLEQMFGELPISTETSNNGISKTLRVYDSVDVTHASWKTVVDVEWESNLMSDMAADSVVAVIFNIESCPASVKLTQGRGCSHSGDNSAAEGDHDNCTSLEAVPGPERTNKNTEIAAKLILFLRQQFTQVDHNSDCITVHLNDQIAEIDTASLEVRTESAVLQARLEPLIAQVCRALRPLSHRTTALPPPEPPTPEETGSEHKNEDIEMASSSSSSSSSSDSDSSGEDNDAKVAQVEKS</sequence>
<feature type="compositionally biased region" description="Basic and acidic residues" evidence="7">
    <location>
        <begin position="768"/>
        <end position="778"/>
    </location>
</feature>
<comment type="caution">
    <text evidence="11">The sequence shown here is derived from an EMBL/GenBank/DDBJ whole genome shotgun (WGS) entry which is preliminary data.</text>
</comment>
<dbReference type="GO" id="GO:0004534">
    <property type="term" value="F:5'-3' RNA exonuclease activity"/>
    <property type="evidence" value="ECO:0007669"/>
    <property type="project" value="TreeGrafter"/>
</dbReference>
<dbReference type="InterPro" id="IPR011108">
    <property type="entry name" value="RMMBL"/>
</dbReference>
<organism evidence="11 12">
    <name type="scientific">Coemansia brasiliensis</name>
    <dbReference type="NCBI Taxonomy" id="2650707"/>
    <lineage>
        <taxon>Eukaryota</taxon>
        <taxon>Fungi</taxon>
        <taxon>Fungi incertae sedis</taxon>
        <taxon>Zoopagomycota</taxon>
        <taxon>Kickxellomycotina</taxon>
        <taxon>Kickxellomycetes</taxon>
        <taxon>Kickxellales</taxon>
        <taxon>Kickxellaceae</taxon>
        <taxon>Coemansia</taxon>
    </lineage>
</organism>
<evidence type="ECO:0000259" key="10">
    <source>
        <dbReference type="SMART" id="SM01098"/>
    </source>
</evidence>
<feature type="domain" description="Beta-Casp" evidence="9">
    <location>
        <begin position="256"/>
        <end position="380"/>
    </location>
</feature>
<gene>
    <name evidence="11" type="primary">YSH1</name>
    <name evidence="11" type="ORF">IWW36_001434</name>
</gene>
<evidence type="ECO:0000256" key="5">
    <source>
        <dbReference type="ARBA" id="ARBA00022801"/>
    </source>
</evidence>
<evidence type="ECO:0000256" key="2">
    <source>
        <dbReference type="ARBA" id="ARBA00010624"/>
    </source>
</evidence>
<accession>A0A9W8M1I8</accession>
<evidence type="ECO:0000259" key="9">
    <source>
        <dbReference type="SMART" id="SM01027"/>
    </source>
</evidence>
<evidence type="ECO:0000259" key="8">
    <source>
        <dbReference type="SMART" id="SM00849"/>
    </source>
</evidence>
<keyword evidence="3" id="KW-0507">mRNA processing</keyword>
<dbReference type="SMART" id="SM01098">
    <property type="entry name" value="CPSF73-100_C"/>
    <property type="match status" value="1"/>
</dbReference>
<dbReference type="Pfam" id="PF11718">
    <property type="entry name" value="CPSF73-100_C"/>
    <property type="match status" value="1"/>
</dbReference>
<feature type="domain" description="Metallo-beta-lactamase" evidence="8">
    <location>
        <begin position="32"/>
        <end position="248"/>
    </location>
</feature>
<dbReference type="Pfam" id="PF07521">
    <property type="entry name" value="RMMBL"/>
    <property type="match status" value="1"/>
</dbReference>
<dbReference type="EMBL" id="JANBUW010000019">
    <property type="protein sequence ID" value="KAJ2851007.1"/>
    <property type="molecule type" value="Genomic_DNA"/>
</dbReference>
<name>A0A9W8M1I8_9FUNG</name>
<evidence type="ECO:0000256" key="4">
    <source>
        <dbReference type="ARBA" id="ARBA00022722"/>
    </source>
</evidence>
<comment type="subcellular location">
    <subcellularLocation>
        <location evidence="1">Nucleus</location>
    </subcellularLocation>
</comment>
<dbReference type="Proteomes" id="UP001139887">
    <property type="component" value="Unassembled WGS sequence"/>
</dbReference>
<protein>
    <submittedName>
        <fullName evidence="11">Endoribonuclease ysh1</fullName>
    </submittedName>
</protein>
<dbReference type="SMART" id="SM01027">
    <property type="entry name" value="Beta-Casp"/>
    <property type="match status" value="1"/>
</dbReference>
<dbReference type="InterPro" id="IPR001279">
    <property type="entry name" value="Metallo-B-lactamas"/>
</dbReference>
<reference evidence="11" key="1">
    <citation type="submission" date="2022-07" db="EMBL/GenBank/DDBJ databases">
        <title>Phylogenomic reconstructions and comparative analyses of Kickxellomycotina fungi.</title>
        <authorList>
            <person name="Reynolds N.K."/>
            <person name="Stajich J.E."/>
            <person name="Barry K."/>
            <person name="Grigoriev I.V."/>
            <person name="Crous P."/>
            <person name="Smith M.E."/>
        </authorList>
    </citation>
    <scope>NUCLEOTIDE SEQUENCE</scope>
    <source>
        <strain evidence="11">NRRL 1566</strain>
    </source>
</reference>
<keyword evidence="6" id="KW-0539">Nucleus</keyword>
<keyword evidence="4" id="KW-0540">Nuclease</keyword>
<evidence type="ECO:0000256" key="7">
    <source>
        <dbReference type="SAM" id="MobiDB-lite"/>
    </source>
</evidence>
<dbReference type="Gene3D" id="3.60.15.10">
    <property type="entry name" value="Ribonuclease Z/Hydroxyacylglutathione hydrolase-like"/>
    <property type="match status" value="1"/>
</dbReference>
<dbReference type="PANTHER" id="PTHR11203">
    <property type="entry name" value="CLEAVAGE AND POLYADENYLATION SPECIFICITY FACTOR FAMILY MEMBER"/>
    <property type="match status" value="1"/>
</dbReference>
<keyword evidence="12" id="KW-1185">Reference proteome</keyword>
<dbReference type="GO" id="GO:0004521">
    <property type="term" value="F:RNA endonuclease activity"/>
    <property type="evidence" value="ECO:0007669"/>
    <property type="project" value="TreeGrafter"/>
</dbReference>
<feature type="region of interest" description="Disordered" evidence="7">
    <location>
        <begin position="616"/>
        <end position="647"/>
    </location>
</feature>
<dbReference type="InterPro" id="IPR036866">
    <property type="entry name" value="RibonucZ/Hydroxyglut_hydro"/>
</dbReference>
<comment type="similarity">
    <text evidence="2">Belongs to the metallo-beta-lactamase superfamily. RNA-metabolizing metallo-beta-lactamase-like family. CPSF2/YSH1 subfamily.</text>
</comment>